<sequence length="378" mass="43288">MAKLKMLIVSYSRLVSDARILKQINLFKDAYELTTCGYGPAPEGVAQHYEIPGEGTYWQRNRLATILHLYTWAYWSSPASAWCRRNLPQGYFDVTFADDIDSIGVGLWTKPKLGIHADLHEYSPREKEDVPRWRMFVKPYMEWQVRHFVKRADSCSTTATFFASEYEKNFGITPTLVVNATPFHDLQPTETPENGPIRLVHAGTCRPDRFAEVMIDAVASLQDRYTLDLYLVNNNSSYFTQLSEKCREIPNVNLYPGVPYDKLIDTLHRYDLGFHNLPPVNFNNRYALPNKFFDFIQARIGMVIGPTPEMVSRLDEYQLGRVAADFTTEALREALEKTTPAEVAAWKQNAHHHARELSSENVVGLWKDAVDRIVTAKG</sequence>
<dbReference type="HOGENOM" id="CLU_059883_0_0_11"/>
<keyword evidence="2" id="KW-1185">Reference proteome</keyword>
<reference evidence="1 2" key="1">
    <citation type="submission" date="2010-12" db="EMBL/GenBank/DDBJ databases">
        <authorList>
            <person name="Muzny D."/>
            <person name="Qin X."/>
            <person name="Deng J."/>
            <person name="Jiang H."/>
            <person name="Liu Y."/>
            <person name="Qu J."/>
            <person name="Song X.-Z."/>
            <person name="Zhang L."/>
            <person name="Thornton R."/>
            <person name="Coyle M."/>
            <person name="Francisco L."/>
            <person name="Jackson L."/>
            <person name="Javaid M."/>
            <person name="Korchina V."/>
            <person name="Kovar C."/>
            <person name="Mata R."/>
            <person name="Mathew T."/>
            <person name="Ngo R."/>
            <person name="Nguyen L."/>
            <person name="Nguyen N."/>
            <person name="Okwuonu G."/>
            <person name="Ongeri F."/>
            <person name="Pham C."/>
            <person name="Simmons D."/>
            <person name="Wilczek-Boney K."/>
            <person name="Hale W."/>
            <person name="Jakkamsetti A."/>
            <person name="Pham P."/>
            <person name="Ruth R."/>
            <person name="San Lucas F."/>
            <person name="Warren J."/>
            <person name="Zhang J."/>
            <person name="Zhao Z."/>
            <person name="Zhou C."/>
            <person name="Zhu D."/>
            <person name="Lee S."/>
            <person name="Bess C."/>
            <person name="Blankenburg K."/>
            <person name="Forbes L."/>
            <person name="Fu Q."/>
            <person name="Gubbala S."/>
            <person name="Hirani K."/>
            <person name="Jayaseelan J.C."/>
            <person name="Lara F."/>
            <person name="Munidasa M."/>
            <person name="Palculict T."/>
            <person name="Patil S."/>
            <person name="Pu L.-L."/>
            <person name="Saada N."/>
            <person name="Tang L."/>
            <person name="Weissenberger G."/>
            <person name="Zhu Y."/>
            <person name="Hemphill L."/>
            <person name="Shang Y."/>
            <person name="Youmans B."/>
            <person name="Ayvaz T."/>
            <person name="Ross M."/>
            <person name="Santibanez J."/>
            <person name="Aqrawi P."/>
            <person name="Gross S."/>
            <person name="Joshi V."/>
            <person name="Fowler G."/>
            <person name="Nazareth L."/>
            <person name="Reid J."/>
            <person name="Worley K."/>
            <person name="Petrosino J."/>
            <person name="Highlander S."/>
            <person name="Gibbs R."/>
        </authorList>
    </citation>
    <scope>NUCLEOTIDE SEQUENCE [LARGE SCALE GENOMIC DNA]</scope>
    <source>
        <strain evidence="1 2">ATCC 35242</strain>
    </source>
</reference>
<organism evidence="1 2">
    <name type="scientific">Mobiluncus holmesii ATCC 35242</name>
    <dbReference type="NCBI Taxonomy" id="887899"/>
    <lineage>
        <taxon>Bacteria</taxon>
        <taxon>Bacillati</taxon>
        <taxon>Actinomycetota</taxon>
        <taxon>Actinomycetes</taxon>
        <taxon>Actinomycetales</taxon>
        <taxon>Actinomycetaceae</taxon>
        <taxon>Mobiluncus</taxon>
    </lineage>
</organism>
<protein>
    <recommendedName>
        <fullName evidence="3">Glycosyltransferase, group 1 family protein</fullName>
    </recommendedName>
</protein>
<dbReference type="EMBL" id="AEPZ01000010">
    <property type="protein sequence ID" value="EFU81396.1"/>
    <property type="molecule type" value="Genomic_DNA"/>
</dbReference>
<name>E6M4J8_9ACTO</name>
<evidence type="ECO:0000313" key="1">
    <source>
        <dbReference type="EMBL" id="EFU81396.1"/>
    </source>
</evidence>
<evidence type="ECO:0000313" key="2">
    <source>
        <dbReference type="Proteomes" id="UP000003343"/>
    </source>
</evidence>
<accession>E6M4J8</accession>
<dbReference type="SUPFAM" id="SSF53756">
    <property type="entry name" value="UDP-Glycosyltransferase/glycogen phosphorylase"/>
    <property type="match status" value="1"/>
</dbReference>
<dbReference type="AlphaFoldDB" id="E6M4J8"/>
<evidence type="ECO:0008006" key="3">
    <source>
        <dbReference type="Google" id="ProtNLM"/>
    </source>
</evidence>
<gene>
    <name evidence="1" type="ORF">HMPREF0576_1238</name>
</gene>
<comment type="caution">
    <text evidence="1">The sequence shown here is derived from an EMBL/GenBank/DDBJ whole genome shotgun (WGS) entry which is preliminary data.</text>
</comment>
<dbReference type="Proteomes" id="UP000003343">
    <property type="component" value="Unassembled WGS sequence"/>
</dbReference>
<proteinExistence type="predicted"/>
<dbReference type="Gene3D" id="3.40.50.2000">
    <property type="entry name" value="Glycogen Phosphorylase B"/>
    <property type="match status" value="1"/>
</dbReference>